<reference evidence="4" key="1">
    <citation type="journal article" date="2017" name="Nat. Microbiol.">
        <title>Global analysis of biosynthetic gene clusters reveals vast potential of secondary metabolite production in Penicillium species.</title>
        <authorList>
            <person name="Nielsen J.C."/>
            <person name="Grijseels S."/>
            <person name="Prigent S."/>
            <person name="Ji B."/>
            <person name="Dainat J."/>
            <person name="Nielsen K.F."/>
            <person name="Frisvad J.C."/>
            <person name="Workman M."/>
            <person name="Nielsen J."/>
        </authorList>
    </citation>
    <scope>NUCLEOTIDE SEQUENCE [LARGE SCALE GENOMIC DNA]</scope>
    <source>
        <strain evidence="4">IBT 24891</strain>
    </source>
</reference>
<protein>
    <recommendedName>
        <fullName evidence="5">Ketoreductase (KR) domain-containing protein</fullName>
    </recommendedName>
</protein>
<comment type="caution">
    <text evidence="3">The sequence shown here is derived from an EMBL/GenBank/DDBJ whole genome shotgun (WGS) entry which is preliminary data.</text>
</comment>
<evidence type="ECO:0000256" key="1">
    <source>
        <dbReference type="ARBA" id="ARBA00023002"/>
    </source>
</evidence>
<gene>
    <name evidence="3" type="ORF">PENSTE_c018G06306</name>
</gene>
<dbReference type="OrthoDB" id="2898509at2759"/>
<proteinExistence type="predicted"/>
<dbReference type="EMBL" id="MLKD01000018">
    <property type="protein sequence ID" value="OQE18203.1"/>
    <property type="molecule type" value="Genomic_DNA"/>
</dbReference>
<dbReference type="AlphaFoldDB" id="A0A1V6SX97"/>
<dbReference type="Pfam" id="PF00106">
    <property type="entry name" value="adh_short"/>
    <property type="match status" value="1"/>
</dbReference>
<dbReference type="InterPro" id="IPR002347">
    <property type="entry name" value="SDR_fam"/>
</dbReference>
<dbReference type="GO" id="GO:0016491">
    <property type="term" value="F:oxidoreductase activity"/>
    <property type="evidence" value="ECO:0007669"/>
    <property type="project" value="UniProtKB-KW"/>
</dbReference>
<dbReference type="STRING" id="303698.A0A1V6SX97"/>
<evidence type="ECO:0000313" key="3">
    <source>
        <dbReference type="EMBL" id="OQE18203.1"/>
    </source>
</evidence>
<accession>A0A1V6SX97</accession>
<dbReference type="Proteomes" id="UP000191285">
    <property type="component" value="Unassembled WGS sequence"/>
</dbReference>
<dbReference type="InterPro" id="IPR052228">
    <property type="entry name" value="Sec_Metab_Biosynth_Oxidored"/>
</dbReference>
<sequence>MVSLEEVKRHNASLKDFGPNLVAVFVGGTSGIGEATARAFVRDTLSSRVYLVGRNETQASKIIEELRQLNPDGQISFIKCDAARLNSVDEACKSIQQKENKINLLFMSAGIFTTKGRDETDEGLDKKFSLHYYSRMRFLVNLLPQLTAAGNVHAGDGSSTVNPGLGQNLSRVVSILAAGQEGPLIMDDLSLKSNFSLRNCAKHTITMTSLSMEELAKAYPLTSFVHEYPSVVKTGIFRGLGPISRTAVNALSFFAKPFFVPLDESGERHLYAATSSRFSPGGTKEVADAAPGSDGEKGSGAYLLNWNGNDNGNGKPLQELRKNDAGNSVWKHTLETFETICGKN</sequence>
<dbReference type="Gene3D" id="3.40.50.720">
    <property type="entry name" value="NAD(P)-binding Rossmann-like Domain"/>
    <property type="match status" value="1"/>
</dbReference>
<evidence type="ECO:0008006" key="5">
    <source>
        <dbReference type="Google" id="ProtNLM"/>
    </source>
</evidence>
<name>A0A1V6SX97_9EURO</name>
<keyword evidence="1" id="KW-0560">Oxidoreductase</keyword>
<keyword evidence="4" id="KW-1185">Reference proteome</keyword>
<evidence type="ECO:0000313" key="4">
    <source>
        <dbReference type="Proteomes" id="UP000191285"/>
    </source>
</evidence>
<dbReference type="SUPFAM" id="SSF51735">
    <property type="entry name" value="NAD(P)-binding Rossmann-fold domains"/>
    <property type="match status" value="1"/>
</dbReference>
<dbReference type="InterPro" id="IPR036291">
    <property type="entry name" value="NAD(P)-bd_dom_sf"/>
</dbReference>
<feature type="region of interest" description="Disordered" evidence="2">
    <location>
        <begin position="276"/>
        <end position="295"/>
    </location>
</feature>
<dbReference type="PANTHER" id="PTHR47534:SF2">
    <property type="entry name" value="KETOREDUCTASE (KR) DOMAIN-CONTAINING PROTEIN-RELATED"/>
    <property type="match status" value="1"/>
</dbReference>
<organism evidence="3 4">
    <name type="scientific">Penicillium steckii</name>
    <dbReference type="NCBI Taxonomy" id="303698"/>
    <lineage>
        <taxon>Eukaryota</taxon>
        <taxon>Fungi</taxon>
        <taxon>Dikarya</taxon>
        <taxon>Ascomycota</taxon>
        <taxon>Pezizomycotina</taxon>
        <taxon>Eurotiomycetes</taxon>
        <taxon>Eurotiomycetidae</taxon>
        <taxon>Eurotiales</taxon>
        <taxon>Aspergillaceae</taxon>
        <taxon>Penicillium</taxon>
    </lineage>
</organism>
<evidence type="ECO:0000256" key="2">
    <source>
        <dbReference type="SAM" id="MobiDB-lite"/>
    </source>
</evidence>
<dbReference type="PANTHER" id="PTHR47534">
    <property type="entry name" value="YALI0E05731P"/>
    <property type="match status" value="1"/>
</dbReference>